<keyword evidence="2" id="KW-1185">Reference proteome</keyword>
<dbReference type="Proteomes" id="UP001497535">
    <property type="component" value="Unassembled WGS sequence"/>
</dbReference>
<evidence type="ECO:0000313" key="2">
    <source>
        <dbReference type="Proteomes" id="UP001497535"/>
    </source>
</evidence>
<organism evidence="1 2">
    <name type="scientific">Meloidogyne enterolobii</name>
    <name type="common">Root-knot nematode worm</name>
    <name type="synonym">Meloidogyne mayaguensis</name>
    <dbReference type="NCBI Taxonomy" id="390850"/>
    <lineage>
        <taxon>Eukaryota</taxon>
        <taxon>Metazoa</taxon>
        <taxon>Ecdysozoa</taxon>
        <taxon>Nematoda</taxon>
        <taxon>Chromadorea</taxon>
        <taxon>Rhabditida</taxon>
        <taxon>Tylenchina</taxon>
        <taxon>Tylenchomorpha</taxon>
        <taxon>Tylenchoidea</taxon>
        <taxon>Meloidogynidae</taxon>
        <taxon>Meloidogyninae</taxon>
        <taxon>Meloidogyne</taxon>
    </lineage>
</organism>
<accession>A0ACB0ZG11</accession>
<protein>
    <submittedName>
        <fullName evidence="1">Uncharacterized protein</fullName>
    </submittedName>
</protein>
<evidence type="ECO:0000313" key="1">
    <source>
        <dbReference type="EMBL" id="CAK5077940.1"/>
    </source>
</evidence>
<dbReference type="EMBL" id="CAVMJV010000034">
    <property type="protein sequence ID" value="CAK5077940.1"/>
    <property type="molecule type" value="Genomic_DNA"/>
</dbReference>
<gene>
    <name evidence="1" type="ORF">MENTE1834_LOCUS24974</name>
</gene>
<proteinExistence type="predicted"/>
<reference evidence="1" key="1">
    <citation type="submission" date="2023-11" db="EMBL/GenBank/DDBJ databases">
        <authorList>
            <person name="Poullet M."/>
        </authorList>
    </citation>
    <scope>NUCLEOTIDE SEQUENCE</scope>
    <source>
        <strain evidence="1">E1834</strain>
    </source>
</reference>
<name>A0ACB0ZG11_MELEN</name>
<sequence length="76" mass="9187">MFDPTNSIYFNKLFRSTFDLCLNIEHFRLRLICQITSNFLNQGLQRADFRLGILLNKSQTYLPYIQRLFWNASYKD</sequence>
<comment type="caution">
    <text evidence="1">The sequence shown here is derived from an EMBL/GenBank/DDBJ whole genome shotgun (WGS) entry which is preliminary data.</text>
</comment>